<dbReference type="Gene3D" id="3.80.10.10">
    <property type="entry name" value="Ribonuclease Inhibitor"/>
    <property type="match status" value="1"/>
</dbReference>
<proteinExistence type="predicted"/>
<evidence type="ECO:0008006" key="3">
    <source>
        <dbReference type="Google" id="ProtNLM"/>
    </source>
</evidence>
<feature type="region of interest" description="Disordered" evidence="1">
    <location>
        <begin position="516"/>
        <end position="551"/>
    </location>
</feature>
<name>A0A7R9HSG5_9NEOP</name>
<dbReference type="InterPro" id="IPR040091">
    <property type="entry name" value="LRRC56"/>
</dbReference>
<dbReference type="PANTHER" id="PTHR22708">
    <property type="entry name" value="LEUCINE-RICH REPEAT-CONTAINING PROTEIN 56"/>
    <property type="match status" value="1"/>
</dbReference>
<feature type="compositionally biased region" description="Basic and acidic residues" evidence="1">
    <location>
        <begin position="516"/>
        <end position="544"/>
    </location>
</feature>
<accession>A0A7R9HSG5</accession>
<feature type="region of interest" description="Disordered" evidence="1">
    <location>
        <begin position="364"/>
        <end position="431"/>
    </location>
</feature>
<dbReference type="SUPFAM" id="SSF52058">
    <property type="entry name" value="L domain-like"/>
    <property type="match status" value="1"/>
</dbReference>
<dbReference type="InterPro" id="IPR032675">
    <property type="entry name" value="LRR_dom_sf"/>
</dbReference>
<feature type="region of interest" description="Disordered" evidence="1">
    <location>
        <begin position="296"/>
        <end position="322"/>
    </location>
</feature>
<evidence type="ECO:0000256" key="1">
    <source>
        <dbReference type="SAM" id="MobiDB-lite"/>
    </source>
</evidence>
<evidence type="ECO:0000313" key="2">
    <source>
        <dbReference type="EMBL" id="CAD7432726.1"/>
    </source>
</evidence>
<organism evidence="2">
    <name type="scientific">Timema monikensis</name>
    <dbReference type="NCBI Taxonomy" id="170555"/>
    <lineage>
        <taxon>Eukaryota</taxon>
        <taxon>Metazoa</taxon>
        <taxon>Ecdysozoa</taxon>
        <taxon>Arthropoda</taxon>
        <taxon>Hexapoda</taxon>
        <taxon>Insecta</taxon>
        <taxon>Pterygota</taxon>
        <taxon>Neoptera</taxon>
        <taxon>Polyneoptera</taxon>
        <taxon>Phasmatodea</taxon>
        <taxon>Timematodea</taxon>
        <taxon>Timematoidea</taxon>
        <taxon>Timematidae</taxon>
        <taxon>Timema</taxon>
    </lineage>
</organism>
<protein>
    <recommendedName>
        <fullName evidence="3">Leucine-rich repeat-containing protein 56</fullName>
    </recommendedName>
</protein>
<dbReference type="AlphaFoldDB" id="A0A7R9HSG5"/>
<feature type="compositionally biased region" description="Acidic residues" evidence="1">
    <location>
        <begin position="297"/>
        <end position="307"/>
    </location>
</feature>
<dbReference type="EMBL" id="OB795840">
    <property type="protein sequence ID" value="CAD7432726.1"/>
    <property type="molecule type" value="Genomic_DNA"/>
</dbReference>
<sequence>MDGVSNEWVLKECSLKGNPIDPVMSIVSLSVESNGYYRCPFQCIRDSPDLLNANNNVYFQREVSGTDDLVSVRSLRLRVISTSYYLISGTTCGRPPVVHPGQRSVPPEQLIVYIQATSCGAPWATFCAPRAAHSLHTGDRTECHAPPSQDLGCSLMSLRVLKVGQCGLETLDGMFGLSSLRELHAPGNRVDDVGPCTSLPSIRLIDLARNNIQDISFVEFLAICQDLEELCLQGTPAAAQLNYRLTVYQLLPQLRTLDGIPLPNNLIGDVILSNFSTLSAIALLADNCCWCNKEPEQEQDEDSDDYDGAAGGGARPIGSCGPRSICPGGSGASSRFGAGSPYPGPSTMDTTECKTRALNLLSHGPLLTRRRKEELPERPFTAPGGPMRPQLKPLKLPGTTQKSLQRSKRPTTALPSCGHETGSKDRLPPCNNSTPGWFRSSDSMSGGLTSNDSLVSLKVCHNRQNITLGKTKCIGDRKPVVIESDYPLDPAQDILEASKRWRLMYRSFRAQHSNRWQKESDVLDSKSKLHPRPRDTVNDSEKSSNLDQSFNEVSLPKLPKIV</sequence>
<gene>
    <name evidence="2" type="ORF">TMSB3V08_LOCUS9429</name>
</gene>
<dbReference type="PANTHER" id="PTHR22708:SF0">
    <property type="entry name" value="LEUCINE-RICH REPEAT-CONTAINING PROTEIN 56"/>
    <property type="match status" value="1"/>
</dbReference>
<reference evidence="2" key="1">
    <citation type="submission" date="2020-11" db="EMBL/GenBank/DDBJ databases">
        <authorList>
            <person name="Tran Van P."/>
        </authorList>
    </citation>
    <scope>NUCLEOTIDE SEQUENCE</scope>
</reference>